<comment type="caution">
    <text evidence="2">The sequence shown here is derived from an EMBL/GenBank/DDBJ whole genome shotgun (WGS) entry which is preliminary data.</text>
</comment>
<dbReference type="InterPro" id="IPR036052">
    <property type="entry name" value="TrpB-like_PALP_sf"/>
</dbReference>
<dbReference type="InterPro" id="IPR001926">
    <property type="entry name" value="TrpB-like_PALP"/>
</dbReference>
<evidence type="ECO:0000259" key="1">
    <source>
        <dbReference type="Pfam" id="PF00291"/>
    </source>
</evidence>
<dbReference type="PANTHER" id="PTHR42937:SF1">
    <property type="entry name" value="DIAMINOPROPIONATE AMMONIA-LYASE"/>
    <property type="match status" value="1"/>
</dbReference>
<dbReference type="AlphaFoldDB" id="A0AB34I9W1"/>
<dbReference type="PANTHER" id="PTHR42937">
    <property type="match status" value="1"/>
</dbReference>
<evidence type="ECO:0000313" key="3">
    <source>
        <dbReference type="Proteomes" id="UP001515480"/>
    </source>
</evidence>
<proteinExistence type="predicted"/>
<dbReference type="Gene3D" id="3.40.50.1100">
    <property type="match status" value="3"/>
</dbReference>
<reference evidence="2 3" key="1">
    <citation type="journal article" date="2024" name="Science">
        <title>Giant polyketide synthase enzymes in the biosynthesis of giant marine polyether toxins.</title>
        <authorList>
            <person name="Fallon T.R."/>
            <person name="Shende V.V."/>
            <person name="Wierzbicki I.H."/>
            <person name="Pendleton A.L."/>
            <person name="Watervoot N.F."/>
            <person name="Auber R.P."/>
            <person name="Gonzalez D.J."/>
            <person name="Wisecaver J.H."/>
            <person name="Moore B.S."/>
        </authorList>
    </citation>
    <scope>NUCLEOTIDE SEQUENCE [LARGE SCALE GENOMIC DNA]</scope>
    <source>
        <strain evidence="2 3">12B1</strain>
    </source>
</reference>
<name>A0AB34I9W1_PRYPA</name>
<dbReference type="EMBL" id="JBGBPQ010000032">
    <property type="protein sequence ID" value="KAL1495536.1"/>
    <property type="molecule type" value="Genomic_DNA"/>
</dbReference>
<organism evidence="2 3">
    <name type="scientific">Prymnesium parvum</name>
    <name type="common">Toxic golden alga</name>
    <dbReference type="NCBI Taxonomy" id="97485"/>
    <lineage>
        <taxon>Eukaryota</taxon>
        <taxon>Haptista</taxon>
        <taxon>Haptophyta</taxon>
        <taxon>Prymnesiophyceae</taxon>
        <taxon>Prymnesiales</taxon>
        <taxon>Prymnesiaceae</taxon>
        <taxon>Prymnesium</taxon>
    </lineage>
</organism>
<dbReference type="Pfam" id="PF00291">
    <property type="entry name" value="PALP"/>
    <property type="match status" value="1"/>
</dbReference>
<sequence>MGLASMLAAASTWPVRHLPNLRVAPPSVAYPSTLPLQLAGCERARSRIASWAEYEPSALLAAPRLAARLGVRELWLKDETRRLGVGSFKPLGGAYAVDTLASRGGSAFSTASAGNHGVGLAWGCRRARAACHVFVHGGVPERQAEKMRALGATVHRVEGDYEASVEACKEMSAAAGWQVVQDVSWEGYEQIPEAIYSGYQVIAAEMVDQWAAEGAQPPTHVFVNAGVGGLAAAVCSHLWARYGERRPRFVCVEPDAADCLMLSAKKGAMAACPPSDATTVQVGLDCRAPASLAWRVLEVGANDFVAIGDEVVQPCIDELASLPTPLKAGESAVAGLGVIIAAAAQPELAKGLQIGPNSRLAAIICEGRVK</sequence>
<keyword evidence="3" id="KW-1185">Reference proteome</keyword>
<accession>A0AB34I9W1</accession>
<dbReference type="SUPFAM" id="SSF53686">
    <property type="entry name" value="Tryptophan synthase beta subunit-like PLP-dependent enzymes"/>
    <property type="match status" value="1"/>
</dbReference>
<dbReference type="CDD" id="cd00640">
    <property type="entry name" value="Trp-synth-beta_II"/>
    <property type="match status" value="1"/>
</dbReference>
<gene>
    <name evidence="2" type="ORF">AB1Y20_016900</name>
</gene>
<dbReference type="Proteomes" id="UP001515480">
    <property type="component" value="Unassembled WGS sequence"/>
</dbReference>
<protein>
    <recommendedName>
        <fullName evidence="1">Tryptophan synthase beta chain-like PALP domain-containing protein</fullName>
    </recommendedName>
</protein>
<feature type="domain" description="Tryptophan synthase beta chain-like PALP" evidence="1">
    <location>
        <begin position="54"/>
        <end position="365"/>
    </location>
</feature>
<evidence type="ECO:0000313" key="2">
    <source>
        <dbReference type="EMBL" id="KAL1495536.1"/>
    </source>
</evidence>